<reference evidence="2 3" key="1">
    <citation type="submission" date="2020-10" db="EMBL/GenBank/DDBJ databases">
        <title>Plant Genome Project.</title>
        <authorList>
            <person name="Zhang R.-G."/>
        </authorList>
    </citation>
    <scope>NUCLEOTIDE SEQUENCE [LARGE SCALE GENOMIC DNA]</scope>
    <source>
        <strain evidence="2">FAFU-HL-1</strain>
        <tissue evidence="2">Leaf</tissue>
    </source>
</reference>
<evidence type="ECO:0000256" key="1">
    <source>
        <dbReference type="SAM" id="MobiDB-lite"/>
    </source>
</evidence>
<comment type="caution">
    <text evidence="2">The sequence shown here is derived from an EMBL/GenBank/DDBJ whole genome shotgun (WGS) entry which is preliminary data.</text>
</comment>
<evidence type="ECO:0000313" key="3">
    <source>
        <dbReference type="Proteomes" id="UP000657918"/>
    </source>
</evidence>
<sequence>MHIDDLVKEVNLNANEGIDYLIANLVHRKYDSHLIKTSQKAREKYDKKKYDSDMKSCPSIIQSTHSGHGKRRSSLCTRQFLQSTI</sequence>
<dbReference type="OrthoDB" id="5575at2759"/>
<protein>
    <submittedName>
        <fullName evidence="2">Uncharacterized protein</fullName>
    </submittedName>
</protein>
<name>A0A835JI83_9ROSI</name>
<dbReference type="AlphaFoldDB" id="A0A835JI83"/>
<evidence type="ECO:0000313" key="2">
    <source>
        <dbReference type="EMBL" id="KAF9671702.1"/>
    </source>
</evidence>
<accession>A0A835JI83</accession>
<proteinExistence type="predicted"/>
<organism evidence="2 3">
    <name type="scientific">Salix dunnii</name>
    <dbReference type="NCBI Taxonomy" id="1413687"/>
    <lineage>
        <taxon>Eukaryota</taxon>
        <taxon>Viridiplantae</taxon>
        <taxon>Streptophyta</taxon>
        <taxon>Embryophyta</taxon>
        <taxon>Tracheophyta</taxon>
        <taxon>Spermatophyta</taxon>
        <taxon>Magnoliopsida</taxon>
        <taxon>eudicotyledons</taxon>
        <taxon>Gunneridae</taxon>
        <taxon>Pentapetalae</taxon>
        <taxon>rosids</taxon>
        <taxon>fabids</taxon>
        <taxon>Malpighiales</taxon>
        <taxon>Salicaceae</taxon>
        <taxon>Saliceae</taxon>
        <taxon>Salix</taxon>
    </lineage>
</organism>
<feature type="region of interest" description="Disordered" evidence="1">
    <location>
        <begin position="46"/>
        <end position="73"/>
    </location>
</feature>
<keyword evidence="3" id="KW-1185">Reference proteome</keyword>
<gene>
    <name evidence="2" type="ORF">SADUNF_Sadunf12G0075000</name>
</gene>
<dbReference type="EMBL" id="JADGMS010000012">
    <property type="protein sequence ID" value="KAF9671702.1"/>
    <property type="molecule type" value="Genomic_DNA"/>
</dbReference>
<dbReference type="Proteomes" id="UP000657918">
    <property type="component" value="Unassembled WGS sequence"/>
</dbReference>